<dbReference type="InterPro" id="IPR051601">
    <property type="entry name" value="Serine_prot/Carboxylest_S33"/>
</dbReference>
<name>A0A193BX31_AMYOR</name>
<dbReference type="Gene3D" id="3.40.50.1820">
    <property type="entry name" value="alpha/beta hydrolase"/>
    <property type="match status" value="1"/>
</dbReference>
<organism evidence="7 8">
    <name type="scientific">Amycolatopsis orientalis</name>
    <name type="common">Nocardia orientalis</name>
    <dbReference type="NCBI Taxonomy" id="31958"/>
    <lineage>
        <taxon>Bacteria</taxon>
        <taxon>Bacillati</taxon>
        <taxon>Actinomycetota</taxon>
        <taxon>Actinomycetes</taxon>
        <taxon>Pseudonocardiales</taxon>
        <taxon>Pseudonocardiaceae</taxon>
        <taxon>Amycolatopsis</taxon>
    </lineage>
</organism>
<dbReference type="SUPFAM" id="SSF53474">
    <property type="entry name" value="alpha/beta-Hydrolases"/>
    <property type="match status" value="1"/>
</dbReference>
<dbReference type="KEGG" id="aori:SD37_14360"/>
<keyword evidence="8" id="KW-1185">Reference proteome</keyword>
<sequence length="521" mass="54106">MRPASTVRRRPRLILTTALAATVLAGCTAGPSVRPAVIDNDGKTTPGSSTVAQQVPLPPLNEPRSPSLKWEDCDEATRQRLGQPSVPDTLKFSCARVPITVDAPDLPGRGLARMSVVKTGDGPIPLVVVNDVDGEPGSLYAARLAAALPPEYLQKFSLIGVDRRGTGASSPVQCVPAQIRADLLGGDPAVGDLEAVVDAARKAGQQCAIELDDSQVAMDSWRAAGDLEELREQLGLDRLHALGRGDGSKVLAEYAVRFPAQVGRVMLDGLPDPGADTAAVQDAVAAGAQATLDAFGADCIARGCPLGDARSAVNAVADRLRAAPAMTTDGVEITPGIALYAVYSGLTQRSRWVELAEALKTAQTGDVTPLAAFAEPALKDTRARPTRLDGTLATKCNDSATRLSAEELTRLTTTLRGKYPQFGVFAAQLLAWCSPWPVRREPLPPAGAPGAPPILVAGTATDPVTPEQGTGRAADQMPSAVTITWQGAGHGALTLSPCVTDATRAFLIDGKIPADGTLCPA</sequence>
<dbReference type="AlphaFoldDB" id="A0A193BX31"/>
<evidence type="ECO:0000256" key="5">
    <source>
        <dbReference type="SAM" id="SignalP"/>
    </source>
</evidence>
<dbReference type="Proteomes" id="UP000093695">
    <property type="component" value="Chromosome"/>
</dbReference>
<evidence type="ECO:0000313" key="8">
    <source>
        <dbReference type="Proteomes" id="UP000093695"/>
    </source>
</evidence>
<evidence type="ECO:0000259" key="6">
    <source>
        <dbReference type="Pfam" id="PF08386"/>
    </source>
</evidence>
<dbReference type="EMBL" id="CP016174">
    <property type="protein sequence ID" value="ANN16724.1"/>
    <property type="molecule type" value="Genomic_DNA"/>
</dbReference>
<evidence type="ECO:0000256" key="2">
    <source>
        <dbReference type="ARBA" id="ARBA00022729"/>
    </source>
</evidence>
<evidence type="ECO:0000313" key="7">
    <source>
        <dbReference type="EMBL" id="ANN16724.1"/>
    </source>
</evidence>
<dbReference type="InterPro" id="IPR013595">
    <property type="entry name" value="Pept_S33_TAP-like_C"/>
</dbReference>
<dbReference type="InterPro" id="IPR029058">
    <property type="entry name" value="AB_hydrolase_fold"/>
</dbReference>
<feature type="region of interest" description="Disordered" evidence="4">
    <location>
        <begin position="31"/>
        <end position="66"/>
    </location>
</feature>
<feature type="domain" description="Peptidase S33 tripeptidyl aminopeptidase-like C-terminal" evidence="6">
    <location>
        <begin position="420"/>
        <end position="519"/>
    </location>
</feature>
<dbReference type="Pfam" id="PF08386">
    <property type="entry name" value="Abhydrolase_4"/>
    <property type="match status" value="1"/>
</dbReference>
<keyword evidence="3" id="KW-0378">Hydrolase</keyword>
<dbReference type="RefSeq" id="WP_044850449.1">
    <property type="nucleotide sequence ID" value="NZ_CP016174.1"/>
</dbReference>
<evidence type="ECO:0000256" key="3">
    <source>
        <dbReference type="ARBA" id="ARBA00022801"/>
    </source>
</evidence>
<feature type="signal peptide" evidence="5">
    <location>
        <begin position="1"/>
        <end position="20"/>
    </location>
</feature>
<evidence type="ECO:0000256" key="1">
    <source>
        <dbReference type="ARBA" id="ARBA00010088"/>
    </source>
</evidence>
<dbReference type="PANTHER" id="PTHR43248">
    <property type="entry name" value="2-SUCCINYL-6-HYDROXY-2,4-CYCLOHEXADIENE-1-CARBOXYLATE SYNTHASE"/>
    <property type="match status" value="1"/>
</dbReference>
<dbReference type="GO" id="GO:0016787">
    <property type="term" value="F:hydrolase activity"/>
    <property type="evidence" value="ECO:0007669"/>
    <property type="project" value="UniProtKB-KW"/>
</dbReference>
<evidence type="ECO:0000256" key="4">
    <source>
        <dbReference type="SAM" id="MobiDB-lite"/>
    </source>
</evidence>
<protein>
    <submittedName>
        <fullName evidence="7">Peptidase</fullName>
    </submittedName>
</protein>
<dbReference type="eggNOG" id="COG0596">
    <property type="taxonomic scope" value="Bacteria"/>
</dbReference>
<feature type="chain" id="PRO_5008256096" evidence="5">
    <location>
        <begin position="21"/>
        <end position="521"/>
    </location>
</feature>
<gene>
    <name evidence="7" type="ORF">SD37_14360</name>
</gene>
<dbReference type="PANTHER" id="PTHR43248:SF29">
    <property type="entry name" value="TRIPEPTIDYL AMINOPEPTIDASE"/>
    <property type="match status" value="1"/>
</dbReference>
<keyword evidence="2 5" id="KW-0732">Signal</keyword>
<proteinExistence type="inferred from homology"/>
<dbReference type="PROSITE" id="PS51257">
    <property type="entry name" value="PROKAR_LIPOPROTEIN"/>
    <property type="match status" value="1"/>
</dbReference>
<dbReference type="STRING" id="31958.SD37_14360"/>
<feature type="compositionally biased region" description="Polar residues" evidence="4">
    <location>
        <begin position="43"/>
        <end position="53"/>
    </location>
</feature>
<accession>A0A193BX31</accession>
<comment type="similarity">
    <text evidence="1">Belongs to the peptidase S33 family.</text>
</comment>
<reference evidence="7 8" key="1">
    <citation type="journal article" date="2015" name="Genome Announc.">
        <title>Draft Genome Sequence of Norvancomycin-Producing Strain Amycolatopsis orientalis CPCC200066.</title>
        <authorList>
            <person name="Lei X."/>
            <person name="Yuan F."/>
            <person name="Shi Y."/>
            <person name="Li X."/>
            <person name="Wang L."/>
            <person name="Hong B."/>
        </authorList>
    </citation>
    <scope>NUCLEOTIDE SEQUENCE [LARGE SCALE GENOMIC DNA]</scope>
    <source>
        <strain evidence="7 8">B-37</strain>
    </source>
</reference>